<gene>
    <name evidence="9" type="ORF">CNMCM6805_006975</name>
</gene>
<keyword evidence="3" id="KW-0805">Transcription regulation</keyword>
<evidence type="ECO:0000256" key="6">
    <source>
        <dbReference type="ARBA" id="ARBA00023242"/>
    </source>
</evidence>
<keyword evidence="5" id="KW-0804">Transcription</keyword>
<organism evidence="9 10">
    <name type="scientific">Aspergillus fumigatiaffinis</name>
    <dbReference type="NCBI Taxonomy" id="340414"/>
    <lineage>
        <taxon>Eukaryota</taxon>
        <taxon>Fungi</taxon>
        <taxon>Dikarya</taxon>
        <taxon>Ascomycota</taxon>
        <taxon>Pezizomycotina</taxon>
        <taxon>Eurotiomycetes</taxon>
        <taxon>Eurotiomycetidae</taxon>
        <taxon>Eurotiales</taxon>
        <taxon>Aspergillaceae</taxon>
        <taxon>Aspergillus</taxon>
        <taxon>Aspergillus subgen. Fumigati</taxon>
    </lineage>
</organism>
<dbReference type="SMART" id="SM00906">
    <property type="entry name" value="Fungal_trans"/>
    <property type="match status" value="1"/>
</dbReference>
<dbReference type="Pfam" id="PF04082">
    <property type="entry name" value="Fungal_trans"/>
    <property type="match status" value="1"/>
</dbReference>
<dbReference type="InterPro" id="IPR007219">
    <property type="entry name" value="XnlR_reg_dom"/>
</dbReference>
<evidence type="ECO:0000256" key="7">
    <source>
        <dbReference type="SAM" id="MobiDB-lite"/>
    </source>
</evidence>
<reference evidence="9" key="1">
    <citation type="journal article" date="2020" name="bioRxiv">
        <title>Genomic and phenotypic heterogeneity of clinical isolates of the human pathogens Aspergillus fumigatus, Aspergillus lentulus and Aspergillus fumigatiaffinis.</title>
        <authorList>
            <person name="dos Santos R.A.C."/>
            <person name="Steenwyk J.L."/>
            <person name="Rivero-Menendez O."/>
            <person name="Mead M.E."/>
            <person name="Silva L.P."/>
            <person name="Bastos R.W."/>
            <person name="Alastruey-Izquierdo A."/>
            <person name="Goldman G.H."/>
            <person name="Rokas A."/>
        </authorList>
    </citation>
    <scope>NUCLEOTIDE SEQUENCE</scope>
    <source>
        <strain evidence="9">CNM-CM6805</strain>
    </source>
</reference>
<evidence type="ECO:0000256" key="4">
    <source>
        <dbReference type="ARBA" id="ARBA00023125"/>
    </source>
</evidence>
<accession>A0A8H4H7Z8</accession>
<evidence type="ECO:0000256" key="5">
    <source>
        <dbReference type="ARBA" id="ARBA00023163"/>
    </source>
</evidence>
<dbReference type="InterPro" id="IPR050987">
    <property type="entry name" value="AtrR-like"/>
</dbReference>
<feature type="region of interest" description="Disordered" evidence="7">
    <location>
        <begin position="57"/>
        <end position="82"/>
    </location>
</feature>
<comment type="subcellular location">
    <subcellularLocation>
        <location evidence="1">Nucleus</location>
    </subcellularLocation>
</comment>
<evidence type="ECO:0000256" key="3">
    <source>
        <dbReference type="ARBA" id="ARBA00023015"/>
    </source>
</evidence>
<dbReference type="CDD" id="cd00067">
    <property type="entry name" value="GAL4"/>
    <property type="match status" value="1"/>
</dbReference>
<dbReference type="AlphaFoldDB" id="A0A8H4H7Z8"/>
<dbReference type="GO" id="GO:0003677">
    <property type="term" value="F:DNA binding"/>
    <property type="evidence" value="ECO:0007669"/>
    <property type="project" value="UniProtKB-KW"/>
</dbReference>
<dbReference type="GO" id="GO:0006351">
    <property type="term" value="P:DNA-templated transcription"/>
    <property type="evidence" value="ECO:0007669"/>
    <property type="project" value="InterPro"/>
</dbReference>
<dbReference type="InterPro" id="IPR001138">
    <property type="entry name" value="Zn2Cys6_DnaBD"/>
</dbReference>
<evidence type="ECO:0000256" key="1">
    <source>
        <dbReference type="ARBA" id="ARBA00004123"/>
    </source>
</evidence>
<evidence type="ECO:0000313" key="10">
    <source>
        <dbReference type="Proteomes" id="UP000653565"/>
    </source>
</evidence>
<dbReference type="Proteomes" id="UP000653565">
    <property type="component" value="Unassembled WGS sequence"/>
</dbReference>
<keyword evidence="10" id="KW-1185">Reference proteome</keyword>
<dbReference type="CDD" id="cd12148">
    <property type="entry name" value="fungal_TF_MHR"/>
    <property type="match status" value="1"/>
</dbReference>
<keyword evidence="6" id="KW-0539">Nucleus</keyword>
<name>A0A8H4H7Z8_9EURO</name>
<evidence type="ECO:0000256" key="2">
    <source>
        <dbReference type="ARBA" id="ARBA00022723"/>
    </source>
</evidence>
<keyword evidence="2" id="KW-0479">Metal-binding</keyword>
<reference evidence="9" key="2">
    <citation type="submission" date="2020-04" db="EMBL/GenBank/DDBJ databases">
        <authorList>
            <person name="Santos R.A.C."/>
            <person name="Steenwyk J.L."/>
            <person name="Rivero-Menendez O."/>
            <person name="Mead M.E."/>
            <person name="Silva L.P."/>
            <person name="Bastos R.W."/>
            <person name="Alastruey-Izquierdo A."/>
            <person name="Goldman G.H."/>
            <person name="Rokas A."/>
        </authorList>
    </citation>
    <scope>NUCLEOTIDE SEQUENCE</scope>
    <source>
        <strain evidence="9">CNM-CM6805</strain>
    </source>
</reference>
<feature type="region of interest" description="Disordered" evidence="7">
    <location>
        <begin position="159"/>
        <end position="185"/>
    </location>
</feature>
<dbReference type="EMBL" id="JAAAPX010000045">
    <property type="protein sequence ID" value="KAF4237477.1"/>
    <property type="molecule type" value="Genomic_DNA"/>
</dbReference>
<dbReference type="SUPFAM" id="SSF57701">
    <property type="entry name" value="Zn2/Cys6 DNA-binding domain"/>
    <property type="match status" value="1"/>
</dbReference>
<comment type="caution">
    <text evidence="9">The sequence shown here is derived from an EMBL/GenBank/DDBJ whole genome shotgun (WGS) entry which is preliminary data.</text>
</comment>
<dbReference type="GO" id="GO:0008270">
    <property type="term" value="F:zinc ion binding"/>
    <property type="evidence" value="ECO:0007669"/>
    <property type="project" value="InterPro"/>
</dbReference>
<dbReference type="Gene3D" id="4.10.240.10">
    <property type="entry name" value="Zn(2)-C6 fungal-type DNA-binding domain"/>
    <property type="match status" value="1"/>
</dbReference>
<dbReference type="PANTHER" id="PTHR46910">
    <property type="entry name" value="TRANSCRIPTION FACTOR PDR1"/>
    <property type="match status" value="1"/>
</dbReference>
<evidence type="ECO:0000313" key="9">
    <source>
        <dbReference type="EMBL" id="KAF4237477.1"/>
    </source>
</evidence>
<sequence length="711" mass="80199">MTRVVGQNKVAICKMKKGDNKLHDRVLDHAQSYFDGSTWFYAWRTVISTVVLRGSSQMDPPVMSGAGPEEENREAPSSRRRTARACDSCYKRKIKCDAAVPQCNWCSHHDIPCTFDRVIRRKRKESSDPAQQKSIRLAERISRIEKLLSESLLKESVANLSPSSGSSDLDFSRQPSPPSQPQVSSSSVMFHFAGRELGVINSMTRIPFLLPEGRQWIQARTGRHISEDKLNSYSRPPWEKQRALSSNRYLTSMLPQSMLELPDRHAVEVHFDIFRTTLMQRVFPIVDPVLFPDTIKAAYSHSSVSARRADVRACILSFLAFSSILQVPEYKDRPLGLPPIDSEGLALKAQSLIPQVLREDAGLEGLQALIIMALFELVTGNLCTANYYGSVAARMVYMLGGHTYSGPMDSLSASPAEHLEQRRKRHLRNLFWLCYTIEKDVALRTGQPQVLADENCDLTLPPGYVEQLYSSLGIHHHSRELPDHPMFPVDLRLSIIKSRAYSALYSFRGLQKTDAELLKEIRELDDELERWRMSVPPEWRPTLSFSHETPDPNVSMHSVMLRLNYHLCMTIIHQASSRCKSWVQGQGGMIEGVSSSLALSVEASRSTLLYLESAEHVLVDGVFWTLIFYPMSALIAIFCNVLQNPSDPQATKDLALLRTATSIMERVFLRQLMSIDEVVHVKMVADFVTELYTLAACAVEKAWKERAGQGS</sequence>
<dbReference type="PANTHER" id="PTHR46910:SF37">
    <property type="entry name" value="ZN(II)2CYS6 TRANSCRIPTION FACTOR (EUROFUNG)"/>
    <property type="match status" value="1"/>
</dbReference>
<proteinExistence type="predicted"/>
<feature type="compositionally biased region" description="Low complexity" evidence="7">
    <location>
        <begin position="159"/>
        <end position="174"/>
    </location>
</feature>
<keyword evidence="4" id="KW-0238">DNA-binding</keyword>
<dbReference type="SMART" id="SM00066">
    <property type="entry name" value="GAL4"/>
    <property type="match status" value="1"/>
</dbReference>
<evidence type="ECO:0000259" key="8">
    <source>
        <dbReference type="PROSITE" id="PS50048"/>
    </source>
</evidence>
<dbReference type="InterPro" id="IPR036864">
    <property type="entry name" value="Zn2-C6_fun-type_DNA-bd_sf"/>
</dbReference>
<protein>
    <recommendedName>
        <fullName evidence="8">Zn(2)-C6 fungal-type domain-containing protein</fullName>
    </recommendedName>
</protein>
<dbReference type="GO" id="GO:0000981">
    <property type="term" value="F:DNA-binding transcription factor activity, RNA polymerase II-specific"/>
    <property type="evidence" value="ECO:0007669"/>
    <property type="project" value="InterPro"/>
</dbReference>
<feature type="domain" description="Zn(2)-C6 fungal-type" evidence="8">
    <location>
        <begin position="85"/>
        <end position="115"/>
    </location>
</feature>
<dbReference type="GO" id="GO:0005634">
    <property type="term" value="C:nucleus"/>
    <property type="evidence" value="ECO:0007669"/>
    <property type="project" value="UniProtKB-SubCell"/>
</dbReference>
<dbReference type="Pfam" id="PF00172">
    <property type="entry name" value="Zn_clus"/>
    <property type="match status" value="1"/>
</dbReference>
<dbReference type="PROSITE" id="PS50048">
    <property type="entry name" value="ZN2_CY6_FUNGAL_2"/>
    <property type="match status" value="1"/>
</dbReference>